<feature type="domain" description="Outer membrane channel protein CpnT-like N-terminal" evidence="1">
    <location>
        <begin position="10"/>
        <end position="141"/>
    </location>
</feature>
<gene>
    <name evidence="2" type="ORF">NM203_04985</name>
</gene>
<evidence type="ECO:0000313" key="3">
    <source>
        <dbReference type="Proteomes" id="UP001651690"/>
    </source>
</evidence>
<dbReference type="InterPro" id="IPR057746">
    <property type="entry name" value="CpnT-like_N"/>
</dbReference>
<comment type="caution">
    <text evidence="2">The sequence shown here is derived from an EMBL/GenBank/DDBJ whole genome shotgun (WGS) entry which is preliminary data.</text>
</comment>
<keyword evidence="3" id="KW-1185">Reference proteome</keyword>
<dbReference type="Pfam" id="PF25547">
    <property type="entry name" value="WXG100_2"/>
    <property type="match status" value="1"/>
</dbReference>
<proteinExistence type="predicted"/>
<evidence type="ECO:0000259" key="1">
    <source>
        <dbReference type="Pfam" id="PF25547"/>
    </source>
</evidence>
<dbReference type="Proteomes" id="UP001651690">
    <property type="component" value="Unassembled WGS sequence"/>
</dbReference>
<protein>
    <recommendedName>
        <fullName evidence="1">Outer membrane channel protein CpnT-like N-terminal domain-containing protein</fullName>
    </recommendedName>
</protein>
<organism evidence="2 3">
    <name type="scientific">Mycolicibacterium arenosum</name>
    <dbReference type="NCBI Taxonomy" id="2952157"/>
    <lineage>
        <taxon>Bacteria</taxon>
        <taxon>Bacillati</taxon>
        <taxon>Actinomycetota</taxon>
        <taxon>Actinomycetes</taxon>
        <taxon>Mycobacteriales</taxon>
        <taxon>Mycobacteriaceae</taxon>
        <taxon>Mycolicibacterium</taxon>
    </lineage>
</organism>
<dbReference type="EMBL" id="JANDBD010000002">
    <property type="protein sequence ID" value="MCP9271536.1"/>
    <property type="molecule type" value="Genomic_DNA"/>
</dbReference>
<evidence type="ECO:0000313" key="2">
    <source>
        <dbReference type="EMBL" id="MCP9271536.1"/>
    </source>
</evidence>
<name>A0ABT1LXC8_9MYCO</name>
<accession>A0ABT1LXC8</accession>
<dbReference type="RefSeq" id="WP_255058596.1">
    <property type="nucleotide sequence ID" value="NZ_JANDBD010000002.1"/>
</dbReference>
<sequence length="301" mass="30496">MDVVIPAGLQWVAYLAGQQWPQGSESAMRRIASDLQDGADELASLIPDLERVRARTAMVLSGTTASTADEQFELLFDGDYSVHKLADALDALGVLARTCGMDIEYAKLWIVSTLGIAAFEIRVAIANAQWTGGGSLAAIPVVEAVVAASIRAQVGRLAAHVGSAVVRTLDRTMVKQLLVKSRQDMTKALGQSVAIQAYQLATGHRETADTALLAHLAVVYGVGGAVQRPTGVLVGGLVGTGGSTAVRAVKGAATDAVAAGVGRAAGIVADGGQLDPVTVLGAAAKSSIKGAVTGSAAGGTS</sequence>
<reference evidence="2 3" key="1">
    <citation type="submission" date="2022-06" db="EMBL/GenBank/DDBJ databases">
        <title>Mycolicibacterium sp. CAU 1645 isolated from seawater.</title>
        <authorList>
            <person name="Kim W."/>
        </authorList>
    </citation>
    <scope>NUCLEOTIDE SEQUENCE [LARGE SCALE GENOMIC DNA]</scope>
    <source>
        <strain evidence="2 3">CAU 1645</strain>
    </source>
</reference>